<dbReference type="Proteomes" id="UP001174936">
    <property type="component" value="Unassembled WGS sequence"/>
</dbReference>
<reference evidence="8" key="1">
    <citation type="submission" date="2023-06" db="EMBL/GenBank/DDBJ databases">
        <title>Genome-scale phylogeny and comparative genomics of the fungal order Sordariales.</title>
        <authorList>
            <consortium name="Lawrence Berkeley National Laboratory"/>
            <person name="Hensen N."/>
            <person name="Bonometti L."/>
            <person name="Westerberg I."/>
            <person name="Brannstrom I.O."/>
            <person name="Guillou S."/>
            <person name="Cros-Aarteil S."/>
            <person name="Calhoun S."/>
            <person name="Haridas S."/>
            <person name="Kuo A."/>
            <person name="Mondo S."/>
            <person name="Pangilinan J."/>
            <person name="Riley R."/>
            <person name="Labutti K."/>
            <person name="Andreopoulos B."/>
            <person name="Lipzen A."/>
            <person name="Chen C."/>
            <person name="Yanf M."/>
            <person name="Daum C."/>
            <person name="Ng V."/>
            <person name="Clum A."/>
            <person name="Steindorff A."/>
            <person name="Ohm R."/>
            <person name="Martin F."/>
            <person name="Silar P."/>
            <person name="Natvig D."/>
            <person name="Lalanne C."/>
            <person name="Gautier V."/>
            <person name="Ament-Velasquez S.L."/>
            <person name="Kruys A."/>
            <person name="Hutchinson M.I."/>
            <person name="Powell A.J."/>
            <person name="Barry K."/>
            <person name="Miller A.N."/>
            <person name="Grigoriev I.V."/>
            <person name="Debuchy R."/>
            <person name="Gladieux P."/>
            <person name="Thoren M.H."/>
            <person name="Johannesson H."/>
        </authorList>
    </citation>
    <scope>NUCLEOTIDE SEQUENCE</scope>
    <source>
        <strain evidence="8">SMH2532-1</strain>
    </source>
</reference>
<accession>A0AA39YQN5</accession>
<evidence type="ECO:0000256" key="3">
    <source>
        <dbReference type="ARBA" id="ARBA00022692"/>
    </source>
</evidence>
<feature type="transmembrane region" description="Helical" evidence="6">
    <location>
        <begin position="250"/>
        <end position="276"/>
    </location>
</feature>
<feature type="transmembrane region" description="Helical" evidence="6">
    <location>
        <begin position="27"/>
        <end position="50"/>
    </location>
</feature>
<dbReference type="CDD" id="cd17325">
    <property type="entry name" value="MFS_MdtG_SLC18_like"/>
    <property type="match status" value="1"/>
</dbReference>
<keyword evidence="9" id="KW-1185">Reference proteome</keyword>
<evidence type="ECO:0000313" key="9">
    <source>
        <dbReference type="Proteomes" id="UP001174936"/>
    </source>
</evidence>
<dbReference type="PROSITE" id="PS50850">
    <property type="entry name" value="MFS"/>
    <property type="match status" value="1"/>
</dbReference>
<dbReference type="GO" id="GO:0016020">
    <property type="term" value="C:membrane"/>
    <property type="evidence" value="ECO:0007669"/>
    <property type="project" value="UniProtKB-SubCell"/>
</dbReference>
<dbReference type="EMBL" id="JAULSV010000001">
    <property type="protein sequence ID" value="KAK0656874.1"/>
    <property type="molecule type" value="Genomic_DNA"/>
</dbReference>
<feature type="domain" description="Major facilitator superfamily (MFS) profile" evidence="7">
    <location>
        <begin position="28"/>
        <end position="460"/>
    </location>
</feature>
<keyword evidence="4 6" id="KW-1133">Transmembrane helix</keyword>
<evidence type="ECO:0000256" key="6">
    <source>
        <dbReference type="SAM" id="Phobius"/>
    </source>
</evidence>
<dbReference type="InterPro" id="IPR020846">
    <property type="entry name" value="MFS_dom"/>
</dbReference>
<keyword evidence="5 6" id="KW-0472">Membrane</keyword>
<evidence type="ECO:0000313" key="8">
    <source>
        <dbReference type="EMBL" id="KAK0656874.1"/>
    </source>
</evidence>
<keyword evidence="2" id="KW-0813">Transport</keyword>
<evidence type="ECO:0000256" key="1">
    <source>
        <dbReference type="ARBA" id="ARBA00004141"/>
    </source>
</evidence>
<comment type="caution">
    <text evidence="8">The sequence shown here is derived from an EMBL/GenBank/DDBJ whole genome shotgun (WGS) entry which is preliminary data.</text>
</comment>
<dbReference type="Pfam" id="PF07690">
    <property type="entry name" value="MFS_1"/>
    <property type="match status" value="1"/>
</dbReference>
<feature type="transmembrane region" description="Helical" evidence="6">
    <location>
        <begin position="189"/>
        <end position="208"/>
    </location>
</feature>
<feature type="transmembrane region" description="Helical" evidence="6">
    <location>
        <begin position="330"/>
        <end position="348"/>
    </location>
</feature>
<protein>
    <submittedName>
        <fullName evidence="8">Major facilitator superfamily domain-containing protein</fullName>
    </submittedName>
</protein>
<evidence type="ECO:0000256" key="4">
    <source>
        <dbReference type="ARBA" id="ARBA00022989"/>
    </source>
</evidence>
<feature type="transmembrane region" description="Helical" evidence="6">
    <location>
        <begin position="70"/>
        <end position="92"/>
    </location>
</feature>
<dbReference type="PANTHER" id="PTHR23506:SF37">
    <property type="entry name" value="MAJOR FACILITATOR SUPERFAMILY (MFS) PROFILE DOMAIN-CONTAINING PROTEIN"/>
    <property type="match status" value="1"/>
</dbReference>
<dbReference type="PANTHER" id="PTHR23506">
    <property type="entry name" value="GH10249P"/>
    <property type="match status" value="1"/>
</dbReference>
<evidence type="ECO:0000256" key="2">
    <source>
        <dbReference type="ARBA" id="ARBA00022448"/>
    </source>
</evidence>
<feature type="transmembrane region" description="Helical" evidence="6">
    <location>
        <begin position="432"/>
        <end position="456"/>
    </location>
</feature>
<name>A0AA39YQN5_9PEZI</name>
<dbReference type="Gene3D" id="1.20.1250.20">
    <property type="entry name" value="MFS general substrate transporter like domains"/>
    <property type="match status" value="2"/>
</dbReference>
<evidence type="ECO:0000256" key="5">
    <source>
        <dbReference type="ARBA" id="ARBA00023136"/>
    </source>
</evidence>
<evidence type="ECO:0000259" key="7">
    <source>
        <dbReference type="PROSITE" id="PS50850"/>
    </source>
</evidence>
<sequence>MDSDPSPPSSPSRETRLAQSWRSHPNFIVLTVAIGQFSDFFLFGMRVPLLPYLIRAHLPSVPESAVQSRVATLLASFSVALLVVAVPAGWVADFRAWRGRLYLVGLGALFWATVTFYTSRSFGMMVGSRVLNGGSAAVLYAAGWSMVADAVRGEDLGKAFGVIRSIVAVGDLVGPPLGGIIFARWGFDGILNVSLMVLAVDLVLRCLMVERPRDVKGKLNDRDGFVDYGTMESPHSSPALSKPPRFRNPLPILSCLSDTQLVVALFLGFIQYVILGSYDSTLSMEASSQFGLSPDAVGAIFLGLAIPVLVFAPIAGWAVDRYGPRRIATIGYGCFVPALAGMVVPALLSAGRSSSRLPVFFGFLVLQGVCVALVSTPGVVKAKQAVERAVQANPARFGPRGAMGQMFGLNTLVSSSGLLIGNYWSATLRAAYGYWFLSLSLAALCVVGAVMAWTFFSDPEDKKTACPSSVV</sequence>
<comment type="subcellular location">
    <subcellularLocation>
        <location evidence="1">Membrane</location>
        <topology evidence="1">Multi-pass membrane protein</topology>
    </subcellularLocation>
</comment>
<dbReference type="InterPro" id="IPR036259">
    <property type="entry name" value="MFS_trans_sf"/>
</dbReference>
<feature type="transmembrane region" description="Helical" evidence="6">
    <location>
        <begin position="296"/>
        <end position="318"/>
    </location>
</feature>
<feature type="transmembrane region" description="Helical" evidence="6">
    <location>
        <begin position="163"/>
        <end position="183"/>
    </location>
</feature>
<dbReference type="PRINTS" id="PR01036">
    <property type="entry name" value="TCRTETB"/>
</dbReference>
<feature type="transmembrane region" description="Helical" evidence="6">
    <location>
        <begin position="99"/>
        <end position="118"/>
    </location>
</feature>
<keyword evidence="3 6" id="KW-0812">Transmembrane</keyword>
<dbReference type="AlphaFoldDB" id="A0AA39YQN5"/>
<feature type="transmembrane region" description="Helical" evidence="6">
    <location>
        <begin position="360"/>
        <end position="380"/>
    </location>
</feature>
<feature type="transmembrane region" description="Helical" evidence="6">
    <location>
        <begin position="130"/>
        <end position="151"/>
    </location>
</feature>
<dbReference type="InterPro" id="IPR011701">
    <property type="entry name" value="MFS"/>
</dbReference>
<dbReference type="SUPFAM" id="SSF103473">
    <property type="entry name" value="MFS general substrate transporter"/>
    <property type="match status" value="1"/>
</dbReference>
<dbReference type="GO" id="GO:0022857">
    <property type="term" value="F:transmembrane transporter activity"/>
    <property type="evidence" value="ECO:0007669"/>
    <property type="project" value="InterPro"/>
</dbReference>
<organism evidence="8 9">
    <name type="scientific">Cercophora newfieldiana</name>
    <dbReference type="NCBI Taxonomy" id="92897"/>
    <lineage>
        <taxon>Eukaryota</taxon>
        <taxon>Fungi</taxon>
        <taxon>Dikarya</taxon>
        <taxon>Ascomycota</taxon>
        <taxon>Pezizomycotina</taxon>
        <taxon>Sordariomycetes</taxon>
        <taxon>Sordariomycetidae</taxon>
        <taxon>Sordariales</taxon>
        <taxon>Lasiosphaeriaceae</taxon>
        <taxon>Cercophora</taxon>
    </lineage>
</organism>
<gene>
    <name evidence="8" type="ORF">B0T16DRAFT_452382</name>
</gene>
<proteinExistence type="predicted"/>
<dbReference type="InterPro" id="IPR050930">
    <property type="entry name" value="MFS_Vesicular_Transporter"/>
</dbReference>